<dbReference type="AlphaFoldDB" id="A0A2S7T4V6"/>
<sequence length="139" mass="15814">MRRSLFYLFFLTLLACTEAEQDENEVRLLSGQWQLSNISGGLTGSSTDFNPGELKWNINLFASVVSVSSNLDENDPKRGQFPLANGVYSFDLIQQEEELRYTYDFIVEGERLGTLSWRQNRLRLDAGTAADGLLYVFSR</sequence>
<name>A0A2S7T4V6_9FLAO</name>
<dbReference type="OrthoDB" id="1201884at2"/>
<accession>A0A2S7T4V6</accession>
<keyword evidence="2" id="KW-1185">Reference proteome</keyword>
<reference evidence="2" key="1">
    <citation type="submission" date="2016-11" db="EMBL/GenBank/DDBJ databases">
        <title>Trade-off between light-utilization and light-protection in marine flavobacteria.</title>
        <authorList>
            <person name="Kumagai Y."/>
            <person name="Yoshizawa S."/>
            <person name="Kogure K."/>
        </authorList>
    </citation>
    <scope>NUCLEOTIDE SEQUENCE [LARGE SCALE GENOMIC DNA]</scope>
    <source>
        <strain evidence="2">SG-18</strain>
    </source>
</reference>
<dbReference type="Proteomes" id="UP000239366">
    <property type="component" value="Unassembled WGS sequence"/>
</dbReference>
<comment type="caution">
    <text evidence="1">The sequence shown here is derived from an EMBL/GenBank/DDBJ whole genome shotgun (WGS) entry which is preliminary data.</text>
</comment>
<proteinExistence type="predicted"/>
<organism evidence="1 2">
    <name type="scientific">Aureicoccus marinus</name>
    <dbReference type="NCBI Taxonomy" id="754435"/>
    <lineage>
        <taxon>Bacteria</taxon>
        <taxon>Pseudomonadati</taxon>
        <taxon>Bacteroidota</taxon>
        <taxon>Flavobacteriia</taxon>
        <taxon>Flavobacteriales</taxon>
        <taxon>Flavobacteriaceae</taxon>
        <taxon>Aureicoccus</taxon>
    </lineage>
</organism>
<dbReference type="EMBL" id="MQVX01000001">
    <property type="protein sequence ID" value="PQJ14557.1"/>
    <property type="molecule type" value="Genomic_DNA"/>
</dbReference>
<dbReference type="PROSITE" id="PS51257">
    <property type="entry name" value="PROKAR_LIPOPROTEIN"/>
    <property type="match status" value="1"/>
</dbReference>
<protein>
    <recommendedName>
        <fullName evidence="3">Lipocalin-like domain-containing protein</fullName>
    </recommendedName>
</protein>
<evidence type="ECO:0000313" key="2">
    <source>
        <dbReference type="Proteomes" id="UP000239366"/>
    </source>
</evidence>
<evidence type="ECO:0008006" key="3">
    <source>
        <dbReference type="Google" id="ProtNLM"/>
    </source>
</evidence>
<evidence type="ECO:0000313" key="1">
    <source>
        <dbReference type="EMBL" id="PQJ14557.1"/>
    </source>
</evidence>
<gene>
    <name evidence="1" type="ORF">BST99_01240</name>
</gene>
<dbReference type="RefSeq" id="WP_105000190.1">
    <property type="nucleotide sequence ID" value="NZ_MQVX01000001.1"/>
</dbReference>